<evidence type="ECO:0000313" key="2">
    <source>
        <dbReference type="EMBL" id="KAK0709812.1"/>
    </source>
</evidence>
<evidence type="ECO:0000256" key="1">
    <source>
        <dbReference type="SAM" id="MobiDB-lite"/>
    </source>
</evidence>
<dbReference type="RefSeq" id="XP_060293116.1">
    <property type="nucleotide sequence ID" value="XM_060440318.1"/>
</dbReference>
<gene>
    <name evidence="2" type="ORF">B0T26DRAFT_679179</name>
</gene>
<comment type="caution">
    <text evidence="2">The sequence shown here is derived from an EMBL/GenBank/DDBJ whole genome shotgun (WGS) entry which is preliminary data.</text>
</comment>
<reference evidence="2" key="1">
    <citation type="submission" date="2023-06" db="EMBL/GenBank/DDBJ databases">
        <title>Genome-scale phylogeny and comparative genomics of the fungal order Sordariales.</title>
        <authorList>
            <consortium name="Lawrence Berkeley National Laboratory"/>
            <person name="Hensen N."/>
            <person name="Bonometti L."/>
            <person name="Westerberg I."/>
            <person name="Brannstrom I.O."/>
            <person name="Guillou S."/>
            <person name="Cros-Aarteil S."/>
            <person name="Calhoun S."/>
            <person name="Haridas S."/>
            <person name="Kuo A."/>
            <person name="Mondo S."/>
            <person name="Pangilinan J."/>
            <person name="Riley R."/>
            <person name="LaButti K."/>
            <person name="Andreopoulos B."/>
            <person name="Lipzen A."/>
            <person name="Chen C."/>
            <person name="Yanf M."/>
            <person name="Daum C."/>
            <person name="Ng V."/>
            <person name="Clum A."/>
            <person name="Steindorff A."/>
            <person name="Ohm R."/>
            <person name="Martin F."/>
            <person name="Silar P."/>
            <person name="Natvig D."/>
            <person name="Lalanne C."/>
            <person name="Gautier V."/>
            <person name="Ament-velasquez S.L."/>
            <person name="Kruys A."/>
            <person name="Hutchinson M.I."/>
            <person name="Powell A.J."/>
            <person name="Barry K."/>
            <person name="Miller A.N."/>
            <person name="Grigoriev I.V."/>
            <person name="Debuchy R."/>
            <person name="Gladieux P."/>
            <person name="Thoren M.H."/>
            <person name="Johannesson H."/>
        </authorList>
    </citation>
    <scope>NUCLEOTIDE SEQUENCE</scope>
    <source>
        <strain evidence="2">SMH2392-1A</strain>
    </source>
</reference>
<dbReference type="AlphaFoldDB" id="A0AA40A5V9"/>
<organism evidence="2 3">
    <name type="scientific">Lasiosphaeria miniovina</name>
    <dbReference type="NCBI Taxonomy" id="1954250"/>
    <lineage>
        <taxon>Eukaryota</taxon>
        <taxon>Fungi</taxon>
        <taxon>Dikarya</taxon>
        <taxon>Ascomycota</taxon>
        <taxon>Pezizomycotina</taxon>
        <taxon>Sordariomycetes</taxon>
        <taxon>Sordariomycetidae</taxon>
        <taxon>Sordariales</taxon>
        <taxon>Lasiosphaeriaceae</taxon>
        <taxon>Lasiosphaeria</taxon>
    </lineage>
</organism>
<sequence length="180" mass="21212">MKQKYKDMMDAYNEKHVAEDYAQWKAEIELRRFNFSDKKKPGRKRSWKYTKATGKQERDSKGEIDWSKRIPGHIEWVIRLAGGNEYKEGIRPPPLEPGKEEPVDVIWREWSKKTTKEKQVKLVQEEADDDDLGDLNVDNLPSSAPPSWFESAIKFVVLRKLQGPRSLRKKCDEDFWPHVP</sequence>
<dbReference type="GeneID" id="85323588"/>
<accession>A0AA40A5V9</accession>
<protein>
    <submittedName>
        <fullName evidence="2">Uncharacterized protein</fullName>
    </submittedName>
</protein>
<evidence type="ECO:0000313" key="3">
    <source>
        <dbReference type="Proteomes" id="UP001172101"/>
    </source>
</evidence>
<proteinExistence type="predicted"/>
<dbReference type="EMBL" id="JAUIRO010000006">
    <property type="protein sequence ID" value="KAK0709812.1"/>
    <property type="molecule type" value="Genomic_DNA"/>
</dbReference>
<dbReference type="Proteomes" id="UP001172101">
    <property type="component" value="Unassembled WGS sequence"/>
</dbReference>
<feature type="region of interest" description="Disordered" evidence="1">
    <location>
        <begin position="38"/>
        <end position="64"/>
    </location>
</feature>
<keyword evidence="3" id="KW-1185">Reference proteome</keyword>
<name>A0AA40A5V9_9PEZI</name>
<feature type="compositionally biased region" description="Basic and acidic residues" evidence="1">
    <location>
        <begin position="54"/>
        <end position="64"/>
    </location>
</feature>